<protein>
    <submittedName>
        <fullName evidence="3">Helix-turn-helix domain-containing protein</fullName>
    </submittedName>
    <submittedName>
        <fullName evidence="1">Transposase</fullName>
    </submittedName>
</protein>
<evidence type="ECO:0000313" key="4">
    <source>
        <dbReference type="Proteomes" id="UP000295134"/>
    </source>
</evidence>
<accession>D2TYK7</accession>
<evidence type="ECO:0000313" key="5">
    <source>
        <dbReference type="Proteomes" id="UP001177592"/>
    </source>
</evidence>
<dbReference type="Proteomes" id="UP000295134">
    <property type="component" value="Chromosome"/>
</dbReference>
<sequence length="148" mass="17265">MAGKTLYKEEYAEQARKLCLLGATDEELAKFFNIAESTLYNWKNEFPEFKESIKSGKDVADAEVANSLYNRAMGINYTERKVKNEGDKEIKEITEKFIPPDPTAIIFWLKNRQRDKWGDKKENNNDDKKIYIHNSLHIPNSIENKDDD</sequence>
<name>D2TYK7_9GAMM</name>
<keyword evidence="5" id="KW-1185">Reference proteome</keyword>
<dbReference type="RefSeq" id="WP_051297136.1">
    <property type="nucleotide sequence ID" value="NZ_CP038613.1"/>
</dbReference>
<evidence type="ECO:0000313" key="2">
    <source>
        <dbReference type="EMBL" id="QBY43987.1"/>
    </source>
</evidence>
<dbReference type="GeneID" id="96877592"/>
<dbReference type="Gene3D" id="1.10.10.60">
    <property type="entry name" value="Homeodomain-like"/>
    <property type="match status" value="1"/>
</dbReference>
<dbReference type="Proteomes" id="UP001177592">
    <property type="component" value="Chromosome"/>
</dbReference>
<dbReference type="EMBL" id="CP123523">
    <property type="protein sequence ID" value="WGM04304.1"/>
    <property type="molecule type" value="Genomic_DNA"/>
</dbReference>
<reference evidence="3" key="3">
    <citation type="submission" date="2023-04" db="EMBL/GenBank/DDBJ databases">
        <title>Genome dynamics across the evolutionary transition to endosymbiosis.</title>
        <authorList>
            <person name="Siozios S."/>
            <person name="Nadal-Jimenez P."/>
            <person name="Azagi T."/>
            <person name="Sprong H."/>
            <person name="Frost C.L."/>
            <person name="Parratt S.R."/>
            <person name="Taylor G."/>
            <person name="Brettell L."/>
            <person name="Lew K.C."/>
            <person name="Croft L."/>
            <person name="King K.C."/>
            <person name="Brockhurst M.A."/>
            <person name="Hypsa V."/>
            <person name="Novakova E."/>
            <person name="Darby A.C."/>
            <person name="Hurst G.D.D."/>
        </authorList>
    </citation>
    <scope>NUCLEOTIDE SEQUENCE</scope>
    <source>
        <strain evidence="3">ANv_CAN</strain>
    </source>
</reference>
<gene>
    <name evidence="1" type="ORF">ARN_12350</name>
    <name evidence="2" type="ORF">ArsFIN_25600</name>
    <name evidence="3" type="ORF">QE258_11695</name>
</gene>
<dbReference type="InterPro" id="IPR009057">
    <property type="entry name" value="Homeodomain-like_sf"/>
</dbReference>
<dbReference type="SUPFAM" id="SSF46689">
    <property type="entry name" value="Homeodomain-like"/>
    <property type="match status" value="1"/>
</dbReference>
<proteinExistence type="predicted"/>
<reference evidence="1" key="1">
    <citation type="journal article" date="2010" name="Insect Mol. Biol.">
        <title>The draft genome sequence of Arsenophonus nasoniae, son-killer bacterium of Nasonia vitripennis, reveals genes associated with virulence and symbiosis.</title>
        <authorList>
            <person name="Wilkes T."/>
            <person name="Darby A.C."/>
            <person name="Choi J."/>
            <person name="Colborne J.K."/>
            <person name="Werren J.H."/>
            <person name="Hurst G.D.D."/>
        </authorList>
    </citation>
    <scope>NUCLEOTIDE SEQUENCE</scope>
</reference>
<evidence type="ECO:0000313" key="3">
    <source>
        <dbReference type="EMBL" id="WGM04304.1"/>
    </source>
</evidence>
<dbReference type="KEGG" id="ans:ArsFIN_25600"/>
<dbReference type="EMBL" id="CP038613">
    <property type="protein sequence ID" value="QBY43987.1"/>
    <property type="molecule type" value="Genomic_DNA"/>
</dbReference>
<dbReference type="EMBL" id="FN545185">
    <property type="protein sequence ID" value="CBA72503.1"/>
    <property type="molecule type" value="Genomic_DNA"/>
</dbReference>
<reference evidence="2 4" key="2">
    <citation type="submission" date="2019-03" db="EMBL/GenBank/DDBJ databases">
        <title>Long-read sequencing reveals hyperdense prophage content in a complex bacterial symbiont genome.</title>
        <authorList>
            <person name="Frost C.L."/>
            <person name="Siozios S."/>
            <person name="Nadal-Jimenez P."/>
            <person name="Brockhurst M.A."/>
            <person name="King K.C."/>
            <person name="Darby A.C."/>
            <person name="Hurst G.D.D."/>
        </authorList>
    </citation>
    <scope>NUCLEOTIDE SEQUENCE [LARGE SCALE GENOMIC DNA]</scope>
    <source>
        <strain evidence="2 4">FIN</strain>
    </source>
</reference>
<organism evidence="1">
    <name type="scientific">Arsenophonus nasoniae</name>
    <name type="common">son-killer infecting Nasonia vitripennis</name>
    <dbReference type="NCBI Taxonomy" id="638"/>
    <lineage>
        <taxon>Bacteria</taxon>
        <taxon>Pseudomonadati</taxon>
        <taxon>Pseudomonadota</taxon>
        <taxon>Gammaproteobacteria</taxon>
        <taxon>Enterobacterales</taxon>
        <taxon>Morganellaceae</taxon>
        <taxon>Arsenophonus</taxon>
    </lineage>
</organism>
<evidence type="ECO:0000313" key="1">
    <source>
        <dbReference type="EMBL" id="CBA72503.1"/>
    </source>
</evidence>
<dbReference type="AlphaFoldDB" id="D2TYK7"/>